<dbReference type="GO" id="GO:0004497">
    <property type="term" value="F:monooxygenase activity"/>
    <property type="evidence" value="ECO:0007669"/>
    <property type="project" value="UniProtKB-KW"/>
</dbReference>
<accession>A0A8H6E5N4</accession>
<gene>
    <name evidence="8" type="ORF">ETB97_001715</name>
</gene>
<keyword evidence="9" id="KW-1185">Reference proteome</keyword>
<evidence type="ECO:0000256" key="1">
    <source>
        <dbReference type="ARBA" id="ARBA00001971"/>
    </source>
</evidence>
<comment type="similarity">
    <text evidence="2">Belongs to the cytochrome P450 family.</text>
</comment>
<dbReference type="InterPro" id="IPR036396">
    <property type="entry name" value="Cyt_P450_sf"/>
</dbReference>
<dbReference type="AlphaFoldDB" id="A0A8H6E5N4"/>
<evidence type="ECO:0000256" key="5">
    <source>
        <dbReference type="ARBA" id="ARBA00023002"/>
    </source>
</evidence>
<keyword evidence="7" id="KW-0503">Monooxygenase</keyword>
<proteinExistence type="inferred from homology"/>
<dbReference type="Gene3D" id="1.10.630.10">
    <property type="entry name" value="Cytochrome P450"/>
    <property type="match status" value="1"/>
</dbReference>
<dbReference type="Proteomes" id="UP000541154">
    <property type="component" value="Unassembled WGS sequence"/>
</dbReference>
<evidence type="ECO:0000256" key="4">
    <source>
        <dbReference type="ARBA" id="ARBA00022723"/>
    </source>
</evidence>
<evidence type="ECO:0000256" key="6">
    <source>
        <dbReference type="ARBA" id="ARBA00023004"/>
    </source>
</evidence>
<evidence type="ECO:0000256" key="2">
    <source>
        <dbReference type="ARBA" id="ARBA00010617"/>
    </source>
</evidence>
<dbReference type="SUPFAM" id="SSF48264">
    <property type="entry name" value="Cytochrome P450"/>
    <property type="match status" value="1"/>
</dbReference>
<keyword evidence="5" id="KW-0560">Oxidoreductase</keyword>
<keyword evidence="4" id="KW-0479">Metal-binding</keyword>
<dbReference type="GO" id="GO:0005506">
    <property type="term" value="F:iron ion binding"/>
    <property type="evidence" value="ECO:0007669"/>
    <property type="project" value="InterPro"/>
</dbReference>
<name>A0A8H6E5N4_PETAA</name>
<keyword evidence="6" id="KW-0408">Iron</keyword>
<organism evidence="8 9">
    <name type="scientific">Petromyces alliaceus</name>
    <name type="common">Aspergillus alliaceus</name>
    <dbReference type="NCBI Taxonomy" id="209559"/>
    <lineage>
        <taxon>Eukaryota</taxon>
        <taxon>Fungi</taxon>
        <taxon>Dikarya</taxon>
        <taxon>Ascomycota</taxon>
        <taxon>Pezizomycotina</taxon>
        <taxon>Eurotiomycetes</taxon>
        <taxon>Eurotiomycetidae</taxon>
        <taxon>Eurotiales</taxon>
        <taxon>Aspergillaceae</taxon>
        <taxon>Aspergillus</taxon>
        <taxon>Aspergillus subgen. Circumdati</taxon>
    </lineage>
</organism>
<dbReference type="GO" id="GO:0019748">
    <property type="term" value="P:secondary metabolic process"/>
    <property type="evidence" value="ECO:0007669"/>
    <property type="project" value="UniProtKB-ARBA"/>
</dbReference>
<evidence type="ECO:0000256" key="7">
    <source>
        <dbReference type="ARBA" id="ARBA00023033"/>
    </source>
</evidence>
<sequence length="244" mass="26897">MQSLIPAVDDELQYIVLKVLGTDTGSWKEIDLDESIRMIVAGSSGRFIVGLPLCCNEDYLKRTLSIIDCVTITAIIGNCIPPILLPIAARLSSLHTWTQEKDTDDQPQDQLQVMLRFVQKKRSQEGNEIGIIATSLAASNFVSMHQTSGTAVQMLLNIIDSDKEFNTIAKLREQAERELGGGSWAKEEFMRMNGHDSVARESMRVTFPFGNRGLLRKVMKEGVVTDGGIPLKKGTIVAFLASQA</sequence>
<reference evidence="8 9" key="1">
    <citation type="submission" date="2019-04" db="EMBL/GenBank/DDBJ databases">
        <title>Aspergillus burnettii sp. nov., novel species from soil in southeast Queensland.</title>
        <authorList>
            <person name="Gilchrist C.L.M."/>
            <person name="Pitt J.I."/>
            <person name="Lange L."/>
            <person name="Lacey H.J."/>
            <person name="Vuong D."/>
            <person name="Midgley D.J."/>
            <person name="Greenfield P."/>
            <person name="Bradbury M."/>
            <person name="Lacey E."/>
            <person name="Busk P.K."/>
            <person name="Pilgaard B."/>
            <person name="Chooi Y.H."/>
            <person name="Piggott A.M."/>
        </authorList>
    </citation>
    <scope>NUCLEOTIDE SEQUENCE [LARGE SCALE GENOMIC DNA]</scope>
    <source>
        <strain evidence="8 9">FRR 5400</strain>
    </source>
</reference>
<comment type="cofactor">
    <cofactor evidence="1">
        <name>heme</name>
        <dbReference type="ChEBI" id="CHEBI:30413"/>
    </cofactor>
</comment>
<evidence type="ECO:0000313" key="8">
    <source>
        <dbReference type="EMBL" id="KAF5860354.1"/>
    </source>
</evidence>
<evidence type="ECO:0000313" key="9">
    <source>
        <dbReference type="Proteomes" id="UP000541154"/>
    </source>
</evidence>
<protein>
    <submittedName>
        <fullName evidence="8">Uncharacterized protein</fullName>
    </submittedName>
</protein>
<dbReference type="PANTHER" id="PTHR46206">
    <property type="entry name" value="CYTOCHROME P450"/>
    <property type="match status" value="1"/>
</dbReference>
<keyword evidence="3" id="KW-0349">Heme</keyword>
<dbReference type="PANTHER" id="PTHR46206:SF1">
    <property type="entry name" value="P450, PUTATIVE (EUROFUNG)-RELATED"/>
    <property type="match status" value="1"/>
</dbReference>
<dbReference type="GO" id="GO:0016705">
    <property type="term" value="F:oxidoreductase activity, acting on paired donors, with incorporation or reduction of molecular oxygen"/>
    <property type="evidence" value="ECO:0007669"/>
    <property type="project" value="InterPro"/>
</dbReference>
<dbReference type="GO" id="GO:0020037">
    <property type="term" value="F:heme binding"/>
    <property type="evidence" value="ECO:0007669"/>
    <property type="project" value="InterPro"/>
</dbReference>
<dbReference type="EMBL" id="SPNV01000133">
    <property type="protein sequence ID" value="KAF5860354.1"/>
    <property type="molecule type" value="Genomic_DNA"/>
</dbReference>
<evidence type="ECO:0000256" key="3">
    <source>
        <dbReference type="ARBA" id="ARBA00022617"/>
    </source>
</evidence>
<comment type="caution">
    <text evidence="8">The sequence shown here is derived from an EMBL/GenBank/DDBJ whole genome shotgun (WGS) entry which is preliminary data.</text>
</comment>